<protein>
    <submittedName>
        <fullName evidence="2">SxtJ</fullName>
    </submittedName>
</protein>
<dbReference type="Proteomes" id="UP001165986">
    <property type="component" value="Unassembled WGS sequence"/>
</dbReference>
<keyword evidence="1" id="KW-0472">Membrane</keyword>
<evidence type="ECO:0000256" key="1">
    <source>
        <dbReference type="SAM" id="Phobius"/>
    </source>
</evidence>
<feature type="transmembrane region" description="Helical" evidence="1">
    <location>
        <begin position="42"/>
        <end position="62"/>
    </location>
</feature>
<evidence type="ECO:0000313" key="2">
    <source>
        <dbReference type="EMBL" id="MBD6619319.1"/>
    </source>
</evidence>
<proteinExistence type="predicted"/>
<keyword evidence="3" id="KW-1185">Reference proteome</keyword>
<sequence>MMDEIQQLDRKGLRDFGLIGGAIAAGLFGSLLPLIHHESIPILPWLIAAILWVWALIAPTTLNSVYQIWMRIGLVLGWINTRIILGIVFYALLMPMGLVMRGVFHQDPMKRKLDADLATYRVISQVKPRETMEKPF</sequence>
<organism evidence="2 3">
    <name type="scientific">Komarekiella delphini-convector SJRDD-AB1</name>
    <dbReference type="NCBI Taxonomy" id="2593771"/>
    <lineage>
        <taxon>Bacteria</taxon>
        <taxon>Bacillati</taxon>
        <taxon>Cyanobacteriota</taxon>
        <taxon>Cyanophyceae</taxon>
        <taxon>Nostocales</taxon>
        <taxon>Nostocaceae</taxon>
        <taxon>Komarekiella</taxon>
        <taxon>Komarekiella delphini-convector</taxon>
    </lineage>
</organism>
<keyword evidence="1" id="KW-0812">Transmembrane</keyword>
<feature type="transmembrane region" description="Helical" evidence="1">
    <location>
        <begin position="16"/>
        <end position="36"/>
    </location>
</feature>
<dbReference type="EMBL" id="VJXY01000039">
    <property type="protein sequence ID" value="MBD6619319.1"/>
    <property type="molecule type" value="Genomic_DNA"/>
</dbReference>
<accession>A0AA40VTL3</accession>
<reference evidence="2" key="1">
    <citation type="submission" date="2019-07" db="EMBL/GenBank/DDBJ databases">
        <title>Toxilogical consequences of a new and cryptic species of cyanobacteria (Komarekiella delphini-convector) recovered from the epidermis of a bottlenose dolphin and 1500 ft. in the air.</title>
        <authorList>
            <person name="Brown A.O."/>
            <person name="Dvorak P."/>
            <person name="Villanueva C.D."/>
            <person name="Foss A.J."/>
            <person name="Garvey A.D."/>
            <person name="Gibson Q.A."/>
            <person name="Johansen J.R."/>
            <person name="Casamatta D.A."/>
        </authorList>
    </citation>
    <scope>NUCLEOTIDE SEQUENCE</scope>
    <source>
        <strain evidence="2">SJRDD-AB1</strain>
    </source>
</reference>
<name>A0AA40VTL3_9NOST</name>
<dbReference type="Pfam" id="PF19588">
    <property type="entry name" value="SxtJ"/>
    <property type="match status" value="1"/>
</dbReference>
<gene>
    <name evidence="2" type="ORF">FNW02_26700</name>
</gene>
<comment type="caution">
    <text evidence="2">The sequence shown here is derived from an EMBL/GenBank/DDBJ whole genome shotgun (WGS) entry which is preliminary data.</text>
</comment>
<dbReference type="InterPro" id="IPR045781">
    <property type="entry name" value="SxtJ"/>
</dbReference>
<dbReference type="AlphaFoldDB" id="A0AA40VTL3"/>
<evidence type="ECO:0000313" key="3">
    <source>
        <dbReference type="Proteomes" id="UP001165986"/>
    </source>
</evidence>
<feature type="transmembrane region" description="Helical" evidence="1">
    <location>
        <begin position="83"/>
        <end position="104"/>
    </location>
</feature>
<keyword evidence="1" id="KW-1133">Transmembrane helix</keyword>